<evidence type="ECO:0000313" key="8">
    <source>
        <dbReference type="WBParaSite" id="ACOC_0001136301-mRNA-1"/>
    </source>
</evidence>
<dbReference type="EMBL" id="UYYA01004676">
    <property type="protein sequence ID" value="VDM62949.1"/>
    <property type="molecule type" value="Genomic_DNA"/>
</dbReference>
<dbReference type="Pfam" id="PF00008">
    <property type="entry name" value="EGF"/>
    <property type="match status" value="1"/>
</dbReference>
<feature type="domain" description="EGF-like" evidence="5">
    <location>
        <begin position="122"/>
        <end position="156"/>
    </location>
</feature>
<feature type="domain" description="EGF-like" evidence="5">
    <location>
        <begin position="159"/>
        <end position="195"/>
    </location>
</feature>
<dbReference type="SMART" id="SM00181">
    <property type="entry name" value="EGF"/>
    <property type="match status" value="4"/>
</dbReference>
<dbReference type="WBParaSite" id="ACOC_0001136301-mRNA-1">
    <property type="protein sequence ID" value="ACOC_0001136301-mRNA-1"/>
    <property type="gene ID" value="ACOC_0001136301"/>
</dbReference>
<feature type="disulfide bond" evidence="4">
    <location>
        <begin position="185"/>
        <end position="194"/>
    </location>
</feature>
<keyword evidence="3 4" id="KW-1015">Disulfide bond</keyword>
<reference evidence="8" key="1">
    <citation type="submission" date="2016-04" db="UniProtKB">
        <authorList>
            <consortium name="WormBaseParasite"/>
        </authorList>
    </citation>
    <scope>IDENTIFICATION</scope>
</reference>
<dbReference type="InterPro" id="IPR051022">
    <property type="entry name" value="Notch_Cell-Fate_Det"/>
</dbReference>
<dbReference type="AlphaFoldDB" id="A0A158PLH7"/>
<evidence type="ECO:0000259" key="5">
    <source>
        <dbReference type="PROSITE" id="PS50026"/>
    </source>
</evidence>
<accession>A0A158PLH7</accession>
<dbReference type="Proteomes" id="UP000267027">
    <property type="component" value="Unassembled WGS sequence"/>
</dbReference>
<name>A0A158PLH7_ANGCS</name>
<evidence type="ECO:0000256" key="1">
    <source>
        <dbReference type="ARBA" id="ARBA00022536"/>
    </source>
</evidence>
<feature type="domain" description="EGF-like" evidence="5">
    <location>
        <begin position="197"/>
        <end position="231"/>
    </location>
</feature>
<dbReference type="InterPro" id="IPR000742">
    <property type="entry name" value="EGF"/>
</dbReference>
<evidence type="ECO:0000313" key="7">
    <source>
        <dbReference type="Proteomes" id="UP000267027"/>
    </source>
</evidence>
<dbReference type="PROSITE" id="PS01186">
    <property type="entry name" value="EGF_2"/>
    <property type="match status" value="1"/>
</dbReference>
<reference evidence="6 7" key="2">
    <citation type="submission" date="2018-11" db="EMBL/GenBank/DDBJ databases">
        <authorList>
            <consortium name="Pathogen Informatics"/>
        </authorList>
    </citation>
    <scope>NUCLEOTIDE SEQUENCE [LARGE SCALE GENOMIC DNA]</scope>
    <source>
        <strain evidence="6 7">Costa Rica</strain>
    </source>
</reference>
<organism evidence="8">
    <name type="scientific">Angiostrongylus costaricensis</name>
    <name type="common">Nematode worm</name>
    <dbReference type="NCBI Taxonomy" id="334426"/>
    <lineage>
        <taxon>Eukaryota</taxon>
        <taxon>Metazoa</taxon>
        <taxon>Ecdysozoa</taxon>
        <taxon>Nematoda</taxon>
        <taxon>Chromadorea</taxon>
        <taxon>Rhabditida</taxon>
        <taxon>Rhabditina</taxon>
        <taxon>Rhabditomorpha</taxon>
        <taxon>Strongyloidea</taxon>
        <taxon>Metastrongylidae</taxon>
        <taxon>Angiostrongylus</taxon>
    </lineage>
</organism>
<keyword evidence="7" id="KW-1185">Reference proteome</keyword>
<sequence length="338" mass="36064">MSVDDVMVMTTGVSLNTSRSSSQTILLTVFDSSTGQTLGECSETSEEDRGPVCIRDLRVQDERPTGCPPHLISNSFKSQFLNCSCPFNVDNNESVSKVPQFPTLELVGTERSSQAPALSLPIISSCDNFVCLNNGTCVINQKGSAACLCQSGFTGTACEVDLCSESLCQNGGNCRTNGGQVYCECPPALTGVVCESVITACDPPCMNGKCIRENGTTHCDCDYGFIGVLCNVVDVCLKDAVCDMFGRHAKCVVDESNFIPTSSMLYNATYKCRCLHPFNRGFVDCLTLDLSTPAFESISNGSPSGTMSTAGMVGITSSSPNTDTTISQHEINDFAERK</sequence>
<dbReference type="PROSITE" id="PS00022">
    <property type="entry name" value="EGF_1"/>
    <property type="match status" value="2"/>
</dbReference>
<evidence type="ECO:0000256" key="2">
    <source>
        <dbReference type="ARBA" id="ARBA00022737"/>
    </source>
</evidence>
<proteinExistence type="predicted"/>
<dbReference type="GO" id="GO:0016020">
    <property type="term" value="C:membrane"/>
    <property type="evidence" value="ECO:0007669"/>
    <property type="project" value="UniProtKB-SubCell"/>
</dbReference>
<dbReference type="SUPFAM" id="SSF57196">
    <property type="entry name" value="EGF/Laminin"/>
    <property type="match status" value="2"/>
</dbReference>
<dbReference type="Gene3D" id="2.10.25.10">
    <property type="entry name" value="Laminin"/>
    <property type="match status" value="3"/>
</dbReference>
<evidence type="ECO:0000256" key="4">
    <source>
        <dbReference type="PROSITE-ProRule" id="PRU00076"/>
    </source>
</evidence>
<evidence type="ECO:0000256" key="3">
    <source>
        <dbReference type="ARBA" id="ARBA00023157"/>
    </source>
</evidence>
<protein>
    <submittedName>
        <fullName evidence="8">EGF-like domain-containing protein</fullName>
    </submittedName>
</protein>
<feature type="disulfide bond" evidence="4">
    <location>
        <begin position="221"/>
        <end position="230"/>
    </location>
</feature>
<dbReference type="OrthoDB" id="283575at2759"/>
<dbReference type="PANTHER" id="PTHR24049">
    <property type="entry name" value="CRUMBS FAMILY MEMBER"/>
    <property type="match status" value="1"/>
</dbReference>
<keyword evidence="1 4" id="KW-0245">EGF-like domain</keyword>
<gene>
    <name evidence="6" type="ORF">ACOC_LOCUS11364</name>
</gene>
<comment type="caution">
    <text evidence="4">Lacks conserved residue(s) required for the propagation of feature annotation.</text>
</comment>
<dbReference type="CDD" id="cd00054">
    <property type="entry name" value="EGF_CA"/>
    <property type="match status" value="1"/>
</dbReference>
<keyword evidence="2" id="KW-0677">Repeat</keyword>
<dbReference type="PROSITE" id="PS50026">
    <property type="entry name" value="EGF_3"/>
    <property type="match status" value="3"/>
</dbReference>
<dbReference type="STRING" id="334426.A0A158PLH7"/>
<evidence type="ECO:0000313" key="6">
    <source>
        <dbReference type="EMBL" id="VDM62949.1"/>
    </source>
</evidence>